<dbReference type="Proteomes" id="UP000543579">
    <property type="component" value="Unassembled WGS sequence"/>
</dbReference>
<proteinExistence type="predicted"/>
<protein>
    <submittedName>
        <fullName evidence="1">Uncharacterized protein</fullName>
    </submittedName>
</protein>
<accession>A0A7W5CL84</accession>
<dbReference type="AlphaFoldDB" id="A0A7W5CL84"/>
<evidence type="ECO:0000313" key="2">
    <source>
        <dbReference type="Proteomes" id="UP000543579"/>
    </source>
</evidence>
<comment type="caution">
    <text evidence="1">The sequence shown here is derived from an EMBL/GenBank/DDBJ whole genome shotgun (WGS) entry which is preliminary data.</text>
</comment>
<dbReference type="EMBL" id="JACHXY010000003">
    <property type="protein sequence ID" value="MBB3159210.1"/>
    <property type="molecule type" value="Genomic_DNA"/>
</dbReference>
<sequence length="124" mass="14188">MRPLEDSPPRRSHAQLESWVKEFEQEEHCIAGSITVAPQEDGDIDDTGLVILRLRNTSTSIFMKPRSYDDPVWELTLTERPDDLVMSVHDIASLAAEYVIASNLCTFLQWKSLEWDRQSGRRAA</sequence>
<reference evidence="1 2" key="1">
    <citation type="submission" date="2020-08" db="EMBL/GenBank/DDBJ databases">
        <title>Genomic Encyclopedia of Type Strains, Phase III (KMG-III): the genomes of soil and plant-associated and newly described type strains.</title>
        <authorList>
            <person name="Whitman W."/>
        </authorList>
    </citation>
    <scope>NUCLEOTIDE SEQUENCE [LARGE SCALE GENOMIC DNA]</scope>
    <source>
        <strain evidence="1 2">CECT 8356</strain>
    </source>
</reference>
<name>A0A7W5CL84_9MICO</name>
<dbReference type="RefSeq" id="WP_183420593.1">
    <property type="nucleotide sequence ID" value="NZ_JACHXY010000003.1"/>
</dbReference>
<gene>
    <name evidence="1" type="ORF">FHS07_002928</name>
</gene>
<evidence type="ECO:0000313" key="1">
    <source>
        <dbReference type="EMBL" id="MBB3159210.1"/>
    </source>
</evidence>
<organism evidence="1 2">
    <name type="scientific">Microbacterium proteolyticum</name>
    <dbReference type="NCBI Taxonomy" id="1572644"/>
    <lineage>
        <taxon>Bacteria</taxon>
        <taxon>Bacillati</taxon>
        <taxon>Actinomycetota</taxon>
        <taxon>Actinomycetes</taxon>
        <taxon>Micrococcales</taxon>
        <taxon>Microbacteriaceae</taxon>
        <taxon>Microbacterium</taxon>
    </lineage>
</organism>